<evidence type="ECO:0000313" key="1">
    <source>
        <dbReference type="EMBL" id="SPZ04634.1"/>
    </source>
</evidence>
<dbReference type="EMBL" id="UAUE01000047">
    <property type="protein sequence ID" value="SPZ04634.1"/>
    <property type="molecule type" value="Genomic_DNA"/>
</dbReference>
<dbReference type="Proteomes" id="UP000251485">
    <property type="component" value="Unassembled WGS sequence"/>
</dbReference>
<organism evidence="1 2">
    <name type="scientific">Proteus mirabilis</name>
    <dbReference type="NCBI Taxonomy" id="584"/>
    <lineage>
        <taxon>Bacteria</taxon>
        <taxon>Pseudomonadati</taxon>
        <taxon>Pseudomonadota</taxon>
        <taxon>Gammaproteobacteria</taxon>
        <taxon>Enterobacterales</taxon>
        <taxon>Morganellaceae</taxon>
        <taxon>Proteus</taxon>
    </lineage>
</organism>
<evidence type="ECO:0000313" key="2">
    <source>
        <dbReference type="Proteomes" id="UP000251485"/>
    </source>
</evidence>
<proteinExistence type="predicted"/>
<name>A0A2X2CBC2_PROMI</name>
<protein>
    <submittedName>
        <fullName evidence="1">Uncharacterized protein</fullName>
    </submittedName>
</protein>
<accession>A0A2X2CBC2</accession>
<dbReference type="AlphaFoldDB" id="A0A2X2CBC2"/>
<sequence length="110" mass="10624">MTSTSSPPISGTLTSLIAEAAGADAAGAGADAEGAGALPATSNTMIREPVLTLSPTAILISFTTPAKGAGTSIEALSPSTVIRDCSSEMVSPTLTITSVTSTSSPPISGT</sequence>
<reference evidence="1 2" key="1">
    <citation type="submission" date="2018-06" db="EMBL/GenBank/DDBJ databases">
        <authorList>
            <consortium name="Pathogen Informatics"/>
            <person name="Doyle S."/>
        </authorList>
    </citation>
    <scope>NUCLEOTIDE SEQUENCE [LARGE SCALE GENOMIC DNA]</scope>
    <source>
        <strain evidence="1 2">NCTC10975</strain>
    </source>
</reference>
<gene>
    <name evidence="1" type="ORF">NCTC10975_05384</name>
</gene>